<protein>
    <submittedName>
        <fullName evidence="1">Uncharacterized protein</fullName>
    </submittedName>
</protein>
<organism evidence="1 3">
    <name type="scientific">Actinomadura bangladeshensis</name>
    <dbReference type="NCBI Taxonomy" id="453573"/>
    <lineage>
        <taxon>Bacteria</taxon>
        <taxon>Bacillati</taxon>
        <taxon>Actinomycetota</taxon>
        <taxon>Actinomycetes</taxon>
        <taxon>Streptosporangiales</taxon>
        <taxon>Thermomonosporaceae</taxon>
        <taxon>Actinomadura</taxon>
    </lineage>
</organism>
<proteinExistence type="predicted"/>
<dbReference type="EMBL" id="JAAGLI010000093">
    <property type="protein sequence ID" value="NEA21580.1"/>
    <property type="molecule type" value="Genomic_DNA"/>
</dbReference>
<accession>A0A6L9Q7Y2</accession>
<dbReference type="EMBL" id="JAAGLI010000213">
    <property type="protein sequence ID" value="NEA22540.1"/>
    <property type="molecule type" value="Genomic_DNA"/>
</dbReference>
<gene>
    <name evidence="1" type="ORF">G3I70_03570</name>
    <name evidence="2" type="ORF">G3I70_08560</name>
</gene>
<dbReference type="AlphaFoldDB" id="A0A6L9Q7Y2"/>
<dbReference type="Proteomes" id="UP000475532">
    <property type="component" value="Unassembled WGS sequence"/>
</dbReference>
<comment type="caution">
    <text evidence="1">The sequence shown here is derived from an EMBL/GenBank/DDBJ whole genome shotgun (WGS) entry which is preliminary data.</text>
</comment>
<sequence length="127" mass="14146">MAPSPTTLALAEVQAERARWGEQNHPDLDPHDIDAVTRHQYAFRAQRWKEFNAQRAETGCEVKNRNPAAVPCTAWDGILLEEVYEALAEEDPVKLRDELIQAAAVAIAWAEAIDRRGNDAAVEARDA</sequence>
<name>A0A6L9Q7Y2_9ACTN</name>
<evidence type="ECO:0000313" key="2">
    <source>
        <dbReference type="EMBL" id="NEA22540.1"/>
    </source>
</evidence>
<reference evidence="1 3" key="1">
    <citation type="submission" date="2020-01" db="EMBL/GenBank/DDBJ databases">
        <title>Insect and environment-associated Actinomycetes.</title>
        <authorList>
            <person name="Currrie C."/>
            <person name="Chevrette M."/>
            <person name="Carlson C."/>
            <person name="Stubbendieck R."/>
            <person name="Wendt-Pienkowski E."/>
        </authorList>
    </citation>
    <scope>NUCLEOTIDE SEQUENCE [LARGE SCALE GENOMIC DNA]</scope>
    <source>
        <strain evidence="1 3">SID10258</strain>
    </source>
</reference>
<evidence type="ECO:0000313" key="3">
    <source>
        <dbReference type="Proteomes" id="UP000475532"/>
    </source>
</evidence>
<evidence type="ECO:0000313" key="1">
    <source>
        <dbReference type="EMBL" id="NEA21580.1"/>
    </source>
</evidence>